<dbReference type="InterPro" id="IPR018511">
    <property type="entry name" value="Hemolysin-typ_Ca-bd_CS"/>
</dbReference>
<dbReference type="InterPro" id="IPR001343">
    <property type="entry name" value="Hemolysn_Ca-bd"/>
</dbReference>
<feature type="region of interest" description="Disordered" evidence="8">
    <location>
        <begin position="1057"/>
        <end position="1110"/>
    </location>
</feature>
<keyword evidence="3" id="KW-0964">Secreted</keyword>
<keyword evidence="5" id="KW-0677">Repeat</keyword>
<comment type="subcellular location">
    <subcellularLocation>
        <location evidence="1">Membrane</location>
    </subcellularLocation>
    <subcellularLocation>
        <location evidence="2">Secreted</location>
    </subcellularLocation>
</comment>
<dbReference type="InterPro" id="IPR010895">
    <property type="entry name" value="CHRD"/>
</dbReference>
<evidence type="ECO:0000259" key="9">
    <source>
        <dbReference type="SMART" id="SM00754"/>
    </source>
</evidence>
<dbReference type="GO" id="GO:0005576">
    <property type="term" value="C:extracellular region"/>
    <property type="evidence" value="ECO:0007669"/>
    <property type="project" value="UniProtKB-SubCell"/>
</dbReference>
<dbReference type="GO" id="GO:0016020">
    <property type="term" value="C:membrane"/>
    <property type="evidence" value="ECO:0007669"/>
    <property type="project" value="UniProtKB-SubCell"/>
</dbReference>
<keyword evidence="4" id="KW-0800">Toxin</keyword>
<feature type="compositionally biased region" description="Gly residues" evidence="8">
    <location>
        <begin position="1080"/>
        <end position="1110"/>
    </location>
</feature>
<dbReference type="eggNOG" id="COG2931">
    <property type="taxonomic scope" value="Bacteria"/>
</dbReference>
<dbReference type="PANTHER" id="PTHR38340:SF1">
    <property type="entry name" value="S-LAYER PROTEIN"/>
    <property type="match status" value="1"/>
</dbReference>
<accession>B0C752</accession>
<feature type="domain" description="CHRD" evidence="9">
    <location>
        <begin position="603"/>
        <end position="748"/>
    </location>
</feature>
<gene>
    <name evidence="10" type="ordered locus">AM1_5063</name>
</gene>
<sequence length="1539" mass="154787">MTNARFNRFGFHLFGPARLGNSITLGNDGRAYIRKNLIAPVGAPAVDITGNHASLFISRRGSLSAPDSGNTAVLVSGANARITNFGSIAGHFNGISSTGGGLRLTNIGTISSNSRAIDLSDGDGIRVTNFGRILGTGNQRNGTLYVDGTVDDLRIFNGHRGVIDAGVGNLGDAVSVQVGAAGDPSNEDINIVNFGRLQGRGDGDEVFADGTRVTGNGSSGLRFFNGSGLSEATISGSVRNSGTITAEVNVGFLGGVVVEDGVAFDGRIINGFRGLISGPRNGLYIGNAEHDLEIFNHGRIKSGSRTVNLDGDNVTFINAGDVVGTGDQRNGTLYLDGTADDISVRNWRRGVIDAGSGNSGSGISIQVGGSSENGLSEGISIDNSGLIRGRGSDNVPAGVRLFVGSGLDTATFSGTIANNRGGVIASETDAGLLIESGVVFDGQITNRGVIAGGNGFAIDANGALGSVEVTNHGTLDGEVRLGAGSDRFTQSGRAGVTVTGGLGDDTIVGGRGTDTVRYDDSDVGVTVDLGAGTAERETGFNVTIADLALVNPNDGIDPSTIVEEGIAGNLYFNFHTTDFPSGELRGQLELVADNRDGNGVGTVEFAANLSGDQEVPPVETDASGIATTTFTVGPDGSVAYSTVASLSGITQADLLPVNIGNGTLSPIHLHNAPTGINGPVVVDIASDAGPDGIGADGFNLTVPELALVDPNAGIGADQIIAEGVAGNLYFNFHTNDFPSGEVRGQLELIADNRDADGIGTVEFATDLSGDQEVPPVGTDSSGTATALFTVAPDGSVTYSTSASLVGINPEDLLPVNIGNGTLSPIHLHNAPAGINGPVVINIATDAGPTGLVPIAETDTLTNIENVIGSNDADLLIGDGESNTLQGLDGDDALQGGGGNDTLEGGAGDDTLQGGGGNDSLDGGEGTDIASFADIGADVNVTLNADGTGSAEYEVNGRTVTDTFTSIEGVIGSANNDTIIANGAAGNIIEGGAGDDFIAGAGGTDTLDGGEGNDTNSFINIGAPVVASLASGSASYEVGSGTVFENFSNFENLDGSAQNDQLFGDGNDNTLAGNDGDDLLSGGGGDDTLLGGLGDDTLQGGGGNDLTDGGDGIDTADFQNIGADVTADLSTGQAQYIANGNPIQDQLSNIENLTGSTNNDALTGDDGDNVLAGNAGNDTLQGGAGNDLLRGDEIGSGTAIRVTVTNTLGEGGTFLTPIWFGFHDGANFDLFTAGEAASLGLERLAEDGSIEGIAAEFNAQTGANGVDGTIIGGAGIPGPIDPGESASLTLNVNANQVGLGFFTWGTMIIPSNDAFLSVPDNPLADPIFDAAGNFIGPVVIERRGSDVLDAGTEVNNELDAAFLNQTARDTGLDENGVVGAHPGFNGSVGNPDATPVNILGGTTAPGAVIDPVVGDFTADDDLLLRINIERVAIADAGDDLLEGGEGNDTLEGGGGNDTLTGGAGNDVFVFEADSGANIVTDFDIADDVLDVSAIFSDLDATLGAASQKGNDVAIDFGDNHSVLLLNIDLTTLRDDNFIFE</sequence>
<name>B0C752_ACAM1</name>
<keyword evidence="6" id="KW-0843">Virulence</keyword>
<dbReference type="HOGENOM" id="CLU_246864_0_0_3"/>
<dbReference type="KEGG" id="amr:AM1_5063"/>
<dbReference type="SUPFAM" id="SSF51120">
    <property type="entry name" value="beta-Roll"/>
    <property type="match status" value="2"/>
</dbReference>
<proteinExistence type="predicted"/>
<dbReference type="Pfam" id="PF00353">
    <property type="entry name" value="HemolysinCabind"/>
    <property type="match status" value="7"/>
</dbReference>
<dbReference type="GO" id="GO:0090729">
    <property type="term" value="F:toxin activity"/>
    <property type="evidence" value="ECO:0007669"/>
    <property type="project" value="UniProtKB-KW"/>
</dbReference>
<evidence type="ECO:0000313" key="10">
    <source>
        <dbReference type="EMBL" id="ABW30029.1"/>
    </source>
</evidence>
<protein>
    <submittedName>
        <fullName evidence="10">Hemolysin-type calcium-binding region</fullName>
    </submittedName>
</protein>
<dbReference type="PANTHER" id="PTHR38340">
    <property type="entry name" value="S-LAYER PROTEIN"/>
    <property type="match status" value="1"/>
</dbReference>
<dbReference type="EMBL" id="CP000828">
    <property type="protein sequence ID" value="ABW30029.1"/>
    <property type="molecule type" value="Genomic_DNA"/>
</dbReference>
<dbReference type="Pfam" id="PF07452">
    <property type="entry name" value="CHRD"/>
    <property type="match status" value="3"/>
</dbReference>
<dbReference type="STRING" id="329726.AM1_5063"/>
<feature type="region of interest" description="Disordered" evidence="8">
    <location>
        <begin position="886"/>
        <end position="925"/>
    </location>
</feature>
<dbReference type="NCBIfam" id="NF038123">
    <property type="entry name" value="NF038123_dom"/>
    <property type="match status" value="1"/>
</dbReference>
<dbReference type="RefSeq" id="WP_012165299.1">
    <property type="nucleotide sequence ID" value="NC_009925.1"/>
</dbReference>
<dbReference type="Proteomes" id="UP000000268">
    <property type="component" value="Chromosome"/>
</dbReference>
<evidence type="ECO:0000256" key="1">
    <source>
        <dbReference type="ARBA" id="ARBA00004370"/>
    </source>
</evidence>
<evidence type="ECO:0000256" key="8">
    <source>
        <dbReference type="SAM" id="MobiDB-lite"/>
    </source>
</evidence>
<evidence type="ECO:0000256" key="2">
    <source>
        <dbReference type="ARBA" id="ARBA00004613"/>
    </source>
</evidence>
<keyword evidence="11" id="KW-1185">Reference proteome</keyword>
<dbReference type="InterPro" id="IPR009465">
    <property type="entry name" value="Spondin_N"/>
</dbReference>
<dbReference type="PRINTS" id="PR00313">
    <property type="entry name" value="CABNDNGRPT"/>
</dbReference>
<dbReference type="InterPro" id="IPR003995">
    <property type="entry name" value="RTX_toxin_determinant-A"/>
</dbReference>
<reference evidence="10 11" key="1">
    <citation type="journal article" date="2008" name="Proc. Natl. Acad. Sci. U.S.A.">
        <title>Niche adaptation and genome expansion in the chlorophyll d-producing cyanobacterium Acaryochloris marina.</title>
        <authorList>
            <person name="Swingley W.D."/>
            <person name="Chen M."/>
            <person name="Cheung P.C."/>
            <person name="Conrad A.L."/>
            <person name="Dejesa L.C."/>
            <person name="Hao J."/>
            <person name="Honchak B.M."/>
            <person name="Karbach L.E."/>
            <person name="Kurdoglu A."/>
            <person name="Lahiri S."/>
            <person name="Mastrian S.D."/>
            <person name="Miyashita H."/>
            <person name="Page L."/>
            <person name="Ramakrishna P."/>
            <person name="Satoh S."/>
            <person name="Sattley W.M."/>
            <person name="Shimada Y."/>
            <person name="Taylor H.L."/>
            <person name="Tomo T."/>
            <person name="Tsuchiya T."/>
            <person name="Wang Z.T."/>
            <person name="Raymond J."/>
            <person name="Mimuro M."/>
            <person name="Blankenship R.E."/>
            <person name="Touchman J.W."/>
        </authorList>
    </citation>
    <scope>NUCLEOTIDE SEQUENCE [LARGE SCALE GENOMIC DNA]</scope>
    <source>
        <strain evidence="11">MBIC 11017</strain>
    </source>
</reference>
<keyword evidence="7" id="KW-0472">Membrane</keyword>
<evidence type="ECO:0000313" key="11">
    <source>
        <dbReference type="Proteomes" id="UP000000268"/>
    </source>
</evidence>
<evidence type="ECO:0000256" key="6">
    <source>
        <dbReference type="ARBA" id="ARBA00023026"/>
    </source>
</evidence>
<dbReference type="PRINTS" id="PR01488">
    <property type="entry name" value="RTXTOXINA"/>
</dbReference>
<dbReference type="Gene3D" id="2.150.10.10">
    <property type="entry name" value="Serralysin-like metalloprotease, C-terminal"/>
    <property type="match status" value="5"/>
</dbReference>
<dbReference type="InterPro" id="IPR011049">
    <property type="entry name" value="Serralysin-like_metalloprot_C"/>
</dbReference>
<organism evidence="10 11">
    <name type="scientific">Acaryochloris marina (strain MBIC 11017)</name>
    <dbReference type="NCBI Taxonomy" id="329726"/>
    <lineage>
        <taxon>Bacteria</taxon>
        <taxon>Bacillati</taxon>
        <taxon>Cyanobacteriota</taxon>
        <taxon>Cyanophyceae</taxon>
        <taxon>Acaryochloridales</taxon>
        <taxon>Acaryochloridaceae</taxon>
        <taxon>Acaryochloris</taxon>
    </lineage>
</organism>
<feature type="compositionally biased region" description="Gly residues" evidence="8">
    <location>
        <begin position="894"/>
        <end position="925"/>
    </location>
</feature>
<evidence type="ECO:0000256" key="7">
    <source>
        <dbReference type="ARBA" id="ARBA00023136"/>
    </source>
</evidence>
<dbReference type="PROSITE" id="PS00330">
    <property type="entry name" value="HEMOLYSIN_CALCIUM"/>
    <property type="match status" value="7"/>
</dbReference>
<dbReference type="SMART" id="SM00754">
    <property type="entry name" value="CHRD"/>
    <property type="match status" value="1"/>
</dbReference>
<evidence type="ECO:0000256" key="3">
    <source>
        <dbReference type="ARBA" id="ARBA00022525"/>
    </source>
</evidence>
<evidence type="ECO:0000256" key="4">
    <source>
        <dbReference type="ARBA" id="ARBA00022656"/>
    </source>
</evidence>
<evidence type="ECO:0000256" key="5">
    <source>
        <dbReference type="ARBA" id="ARBA00022737"/>
    </source>
</evidence>
<dbReference type="GO" id="GO:0005509">
    <property type="term" value="F:calcium ion binding"/>
    <property type="evidence" value="ECO:0007669"/>
    <property type="project" value="InterPro"/>
</dbReference>
<dbReference type="InterPro" id="IPR050557">
    <property type="entry name" value="RTX_toxin/Mannuronan_C5-epim"/>
</dbReference>